<evidence type="ECO:0000313" key="3">
    <source>
        <dbReference type="Proteomes" id="UP000386466"/>
    </source>
</evidence>
<sequence>MSRAMSPRPLGQREAPRVVHTGPNSQVREDPCFVQSWGQQTEPPRAGLPCRVIGAAHCAAGICSGGRVNMTCPSGSFAGQVRRAPGLAQIPALPLARCATLGSTLSARSPMWGSNPQTVRS</sequence>
<gene>
    <name evidence="2" type="ORF">LYPA_23C015642</name>
</gene>
<name>A0A485MFZ6_LYNPA</name>
<accession>A0A485MFZ6</accession>
<protein>
    <submittedName>
        <fullName evidence="2">Uncharacterized protein</fullName>
    </submittedName>
</protein>
<dbReference type="Proteomes" id="UP000386466">
    <property type="component" value="Unassembled WGS sequence"/>
</dbReference>
<feature type="region of interest" description="Disordered" evidence="1">
    <location>
        <begin position="1"/>
        <end position="29"/>
    </location>
</feature>
<organism evidence="2 3">
    <name type="scientific">Lynx pardinus</name>
    <name type="common">Iberian lynx</name>
    <name type="synonym">Felis pardina</name>
    <dbReference type="NCBI Taxonomy" id="191816"/>
    <lineage>
        <taxon>Eukaryota</taxon>
        <taxon>Metazoa</taxon>
        <taxon>Chordata</taxon>
        <taxon>Craniata</taxon>
        <taxon>Vertebrata</taxon>
        <taxon>Euteleostomi</taxon>
        <taxon>Mammalia</taxon>
        <taxon>Eutheria</taxon>
        <taxon>Laurasiatheria</taxon>
        <taxon>Carnivora</taxon>
        <taxon>Feliformia</taxon>
        <taxon>Felidae</taxon>
        <taxon>Felinae</taxon>
        <taxon>Lynx</taxon>
    </lineage>
</organism>
<keyword evidence="3" id="KW-1185">Reference proteome</keyword>
<proteinExistence type="predicted"/>
<dbReference type="EMBL" id="CAAGRJ010001505">
    <property type="protein sequence ID" value="VFV19397.1"/>
    <property type="molecule type" value="Genomic_DNA"/>
</dbReference>
<reference evidence="2 3" key="1">
    <citation type="submission" date="2019-01" db="EMBL/GenBank/DDBJ databases">
        <authorList>
            <person name="Alioto T."/>
            <person name="Alioto T."/>
        </authorList>
    </citation>
    <scope>NUCLEOTIDE SEQUENCE [LARGE SCALE GENOMIC DNA]</scope>
</reference>
<dbReference type="AlphaFoldDB" id="A0A485MFZ6"/>
<evidence type="ECO:0000313" key="2">
    <source>
        <dbReference type="EMBL" id="VFV19397.1"/>
    </source>
</evidence>
<evidence type="ECO:0000256" key="1">
    <source>
        <dbReference type="SAM" id="MobiDB-lite"/>
    </source>
</evidence>